<evidence type="ECO:0000259" key="2">
    <source>
        <dbReference type="PROSITE" id="PS50041"/>
    </source>
</evidence>
<dbReference type="PANTHER" id="PTHR22803">
    <property type="entry name" value="MANNOSE, PHOSPHOLIPASE, LECTIN RECEPTOR RELATED"/>
    <property type="match status" value="1"/>
</dbReference>
<dbReference type="InterPro" id="IPR016187">
    <property type="entry name" value="CTDL_fold"/>
</dbReference>
<dbReference type="InterPro" id="IPR001304">
    <property type="entry name" value="C-type_lectin-like"/>
</dbReference>
<evidence type="ECO:0000313" key="4">
    <source>
        <dbReference type="Proteomes" id="UP000694558"/>
    </source>
</evidence>
<feature type="coiled-coil region" evidence="1">
    <location>
        <begin position="3"/>
        <end position="30"/>
    </location>
</feature>
<keyword evidence="1" id="KW-0175">Coiled coil</keyword>
<protein>
    <recommendedName>
        <fullName evidence="2">C-type lectin domain-containing protein</fullName>
    </recommendedName>
</protein>
<dbReference type="Gene3D" id="3.10.100.10">
    <property type="entry name" value="Mannose-Binding Protein A, subunit A"/>
    <property type="match status" value="1"/>
</dbReference>
<dbReference type="Ensembl" id="ENSSMAT00000007427.2">
    <property type="protein sequence ID" value="ENSSMAP00000007330.2"/>
    <property type="gene ID" value="ENSSMAG00000004547.2"/>
</dbReference>
<dbReference type="PROSITE" id="PS50041">
    <property type="entry name" value="C_TYPE_LECTIN_2"/>
    <property type="match status" value="1"/>
</dbReference>
<name>A0A8D2ZTG8_SCOMX</name>
<accession>A0A8D2ZTG8</accession>
<evidence type="ECO:0000313" key="3">
    <source>
        <dbReference type="Ensembl" id="ENSSMAP00000007330.2"/>
    </source>
</evidence>
<dbReference type="Proteomes" id="UP000694558">
    <property type="component" value="Chromosome 17"/>
</dbReference>
<dbReference type="SMART" id="SM00034">
    <property type="entry name" value="CLECT"/>
    <property type="match status" value="1"/>
</dbReference>
<dbReference type="InterPro" id="IPR050111">
    <property type="entry name" value="C-type_lectin/snaclec_domain"/>
</dbReference>
<dbReference type="InterPro" id="IPR016186">
    <property type="entry name" value="C-type_lectin-like/link_sf"/>
</dbReference>
<dbReference type="GeneTree" id="ENSGT01030000234575"/>
<sequence length="221" mass="25466">MQLKQTKTVTDGLQRRIETLQTERTNLKANKTSLGKADFMHCMYPGIFAEYQNNHLQQDIFPSLFETEENCGRCLPGWILLKSSCYYFSPRVSNSKKNWPDSRADCISHGGDLLVINNLEEVYRKYENRPSSSSSSSHGLWWQNGYWIGLTDVGIPGAWVWVNNVTEVETMYWRTGQPDRSGLHSGHCAASYHFPDTLKTWYTGKCHDLQLNWICEKELVS</sequence>
<feature type="domain" description="C-type lectin" evidence="2">
    <location>
        <begin position="81"/>
        <end position="206"/>
    </location>
</feature>
<evidence type="ECO:0000256" key="1">
    <source>
        <dbReference type="SAM" id="Coils"/>
    </source>
</evidence>
<dbReference type="Pfam" id="PF00059">
    <property type="entry name" value="Lectin_C"/>
    <property type="match status" value="1"/>
</dbReference>
<proteinExistence type="predicted"/>
<dbReference type="AlphaFoldDB" id="A0A8D2ZTG8"/>
<reference evidence="3" key="1">
    <citation type="submission" date="2023-05" db="EMBL/GenBank/DDBJ databases">
        <title>High-quality long-read genome of Scophthalmus maximus.</title>
        <authorList>
            <person name="Lien S."/>
            <person name="Martinez P."/>
        </authorList>
    </citation>
    <scope>NUCLEOTIDE SEQUENCE [LARGE SCALE GENOMIC DNA]</scope>
</reference>
<dbReference type="SUPFAM" id="SSF56436">
    <property type="entry name" value="C-type lectin-like"/>
    <property type="match status" value="1"/>
</dbReference>
<reference evidence="3" key="2">
    <citation type="submission" date="2025-08" db="UniProtKB">
        <authorList>
            <consortium name="Ensembl"/>
        </authorList>
    </citation>
    <scope>IDENTIFICATION</scope>
</reference>
<organism evidence="3 4">
    <name type="scientific">Scophthalmus maximus</name>
    <name type="common">Turbot</name>
    <name type="synonym">Psetta maxima</name>
    <dbReference type="NCBI Taxonomy" id="52904"/>
    <lineage>
        <taxon>Eukaryota</taxon>
        <taxon>Metazoa</taxon>
        <taxon>Chordata</taxon>
        <taxon>Craniata</taxon>
        <taxon>Vertebrata</taxon>
        <taxon>Euteleostomi</taxon>
        <taxon>Actinopterygii</taxon>
        <taxon>Neopterygii</taxon>
        <taxon>Teleostei</taxon>
        <taxon>Neoteleostei</taxon>
        <taxon>Acanthomorphata</taxon>
        <taxon>Carangaria</taxon>
        <taxon>Pleuronectiformes</taxon>
        <taxon>Pleuronectoidei</taxon>
        <taxon>Scophthalmidae</taxon>
        <taxon>Scophthalmus</taxon>
    </lineage>
</organism>